<sequence length="246" mass="26523">MFTYNPKPQFLKNKIILVTGAGDGIGKAAALSYARFGATVILLGKTVKKLEAVYDQIIANGGADPAIVPLDLAGATPNHYAGLAGSIEQQFGKLDGLLHNASKLTDLGPFLLISQEDWQSVMQVNVTSQFNLTQALLPLLKKAKSSSLIFTTSSVGLKARAYWGAYAISKFAIQGMMEVLADEFENSGIKINCINPGATRTNMRAKAYPAEDNTLLLTPDDIMSYYLYLMDAENCTEHGITLHAQA</sequence>
<dbReference type="RefSeq" id="WP_068371848.1">
    <property type="nucleotide sequence ID" value="NZ_LSNE01000002.1"/>
</dbReference>
<comment type="caution">
    <text evidence="3">The sequence shown here is derived from an EMBL/GenBank/DDBJ whole genome shotgun (WGS) entry which is preliminary data.</text>
</comment>
<dbReference type="NCBIfam" id="NF006509">
    <property type="entry name" value="PRK08945.1"/>
    <property type="match status" value="1"/>
</dbReference>
<organism evidence="3 4">
    <name type="scientific">Paraglaciecola hydrolytica</name>
    <dbReference type="NCBI Taxonomy" id="1799789"/>
    <lineage>
        <taxon>Bacteria</taxon>
        <taxon>Pseudomonadati</taxon>
        <taxon>Pseudomonadota</taxon>
        <taxon>Gammaproteobacteria</taxon>
        <taxon>Alteromonadales</taxon>
        <taxon>Alteromonadaceae</taxon>
        <taxon>Paraglaciecola</taxon>
    </lineage>
</organism>
<name>A0A136A6G7_9ALTE</name>
<dbReference type="SUPFAM" id="SSF51735">
    <property type="entry name" value="NAD(P)-binding Rossmann-fold domains"/>
    <property type="match status" value="1"/>
</dbReference>
<reference evidence="4" key="1">
    <citation type="submission" date="2016-02" db="EMBL/GenBank/DDBJ databases">
        <authorList>
            <person name="Schultz-Johansen M."/>
            <person name="Glaring M.A."/>
            <person name="Bech P.K."/>
            <person name="Stougaard P."/>
        </authorList>
    </citation>
    <scope>NUCLEOTIDE SEQUENCE [LARGE SCALE GENOMIC DNA]</scope>
    <source>
        <strain evidence="4">S66</strain>
    </source>
</reference>
<dbReference type="EMBL" id="LSNE01000002">
    <property type="protein sequence ID" value="KXI30811.1"/>
    <property type="molecule type" value="Genomic_DNA"/>
</dbReference>
<dbReference type="AlphaFoldDB" id="A0A136A6G7"/>
<dbReference type="PANTHER" id="PTHR42901">
    <property type="entry name" value="ALCOHOL DEHYDROGENASE"/>
    <property type="match status" value="1"/>
</dbReference>
<evidence type="ECO:0000313" key="3">
    <source>
        <dbReference type="EMBL" id="KXI30811.1"/>
    </source>
</evidence>
<dbReference type="GO" id="GO:0016491">
    <property type="term" value="F:oxidoreductase activity"/>
    <property type="evidence" value="ECO:0007669"/>
    <property type="project" value="UniProtKB-KW"/>
</dbReference>
<dbReference type="STRING" id="1799789.AX660_05215"/>
<dbReference type="OrthoDB" id="9790785at2"/>
<dbReference type="InterPro" id="IPR036291">
    <property type="entry name" value="NAD(P)-bd_dom_sf"/>
</dbReference>
<keyword evidence="2" id="KW-0560">Oxidoreductase</keyword>
<dbReference type="Gene3D" id="3.40.50.720">
    <property type="entry name" value="NAD(P)-binding Rossmann-like Domain"/>
    <property type="match status" value="1"/>
</dbReference>
<dbReference type="Pfam" id="PF00106">
    <property type="entry name" value="adh_short"/>
    <property type="match status" value="1"/>
</dbReference>
<protein>
    <submittedName>
        <fullName evidence="3">YciK family oxidoreductase</fullName>
    </submittedName>
</protein>
<dbReference type="InterPro" id="IPR020904">
    <property type="entry name" value="Sc_DH/Rdtase_CS"/>
</dbReference>
<evidence type="ECO:0000256" key="1">
    <source>
        <dbReference type="ARBA" id="ARBA00006484"/>
    </source>
</evidence>
<comment type="similarity">
    <text evidence="1">Belongs to the short-chain dehydrogenases/reductases (SDR) family.</text>
</comment>
<gene>
    <name evidence="3" type="ORF">AX660_05215</name>
</gene>
<keyword evidence="4" id="KW-1185">Reference proteome</keyword>
<evidence type="ECO:0000313" key="4">
    <source>
        <dbReference type="Proteomes" id="UP000070299"/>
    </source>
</evidence>
<dbReference type="PRINTS" id="PR00081">
    <property type="entry name" value="GDHRDH"/>
</dbReference>
<dbReference type="PANTHER" id="PTHR42901:SF1">
    <property type="entry name" value="ALCOHOL DEHYDROGENASE"/>
    <property type="match status" value="1"/>
</dbReference>
<accession>A0A136A6G7</accession>
<evidence type="ECO:0000256" key="2">
    <source>
        <dbReference type="ARBA" id="ARBA00023002"/>
    </source>
</evidence>
<dbReference type="InterPro" id="IPR002347">
    <property type="entry name" value="SDR_fam"/>
</dbReference>
<dbReference type="PROSITE" id="PS00061">
    <property type="entry name" value="ADH_SHORT"/>
    <property type="match status" value="1"/>
</dbReference>
<proteinExistence type="inferred from homology"/>
<dbReference type="Proteomes" id="UP000070299">
    <property type="component" value="Unassembled WGS sequence"/>
</dbReference>